<proteinExistence type="predicted"/>
<dbReference type="AlphaFoldDB" id="A0A5M6D5E5"/>
<comment type="caution">
    <text evidence="1">The sequence shown here is derived from an EMBL/GenBank/DDBJ whole genome shotgun (WGS) entry which is preliminary data.</text>
</comment>
<gene>
    <name evidence="1" type="ORF">FYK55_14545</name>
</gene>
<dbReference type="Proteomes" id="UP000324479">
    <property type="component" value="Unassembled WGS sequence"/>
</dbReference>
<reference evidence="1 2" key="1">
    <citation type="submission" date="2019-08" db="EMBL/GenBank/DDBJ databases">
        <authorList>
            <person name="Dhanesh K."/>
            <person name="Kumar G."/>
            <person name="Sasikala C."/>
            <person name="Venkata Ramana C."/>
        </authorList>
    </citation>
    <scope>NUCLEOTIDE SEQUENCE [LARGE SCALE GENOMIC DNA]</scope>
    <source>
        <strain evidence="1 2">JC645</strain>
    </source>
</reference>
<evidence type="ECO:0000313" key="2">
    <source>
        <dbReference type="Proteomes" id="UP000324479"/>
    </source>
</evidence>
<keyword evidence="2" id="KW-1185">Reference proteome</keyword>
<accession>A0A5M6D5E5</accession>
<protein>
    <submittedName>
        <fullName evidence="1">Uncharacterized protein</fullName>
    </submittedName>
</protein>
<dbReference type="EMBL" id="VWOX01000007">
    <property type="protein sequence ID" value="KAA5542737.1"/>
    <property type="molecule type" value="Genomic_DNA"/>
</dbReference>
<sequence>MSVQALGERVLEVEYTNRKQHTAFMTGQIKCEDGGAGEIMAELCDADGQRKFDLTAGAHQHSDARVACNTLTMPIPPRWSVKCYRIETKPGINTRWAEID</sequence>
<dbReference type="RefSeq" id="WP_150077154.1">
    <property type="nucleotide sequence ID" value="NZ_VWOX01000007.1"/>
</dbReference>
<evidence type="ECO:0000313" key="1">
    <source>
        <dbReference type="EMBL" id="KAA5542737.1"/>
    </source>
</evidence>
<name>A0A5M6D5E5_9BACT</name>
<organism evidence="1 2">
    <name type="scientific">Roseiconus nitratireducens</name>
    <dbReference type="NCBI Taxonomy" id="2605748"/>
    <lineage>
        <taxon>Bacteria</taxon>
        <taxon>Pseudomonadati</taxon>
        <taxon>Planctomycetota</taxon>
        <taxon>Planctomycetia</taxon>
        <taxon>Pirellulales</taxon>
        <taxon>Pirellulaceae</taxon>
        <taxon>Roseiconus</taxon>
    </lineage>
</organism>